<dbReference type="SMART" id="SM00842">
    <property type="entry name" value="FtsA"/>
    <property type="match status" value="1"/>
</dbReference>
<dbReference type="GO" id="GO:0051301">
    <property type="term" value="P:cell division"/>
    <property type="evidence" value="ECO:0007669"/>
    <property type="project" value="UniProtKB-KW"/>
</dbReference>
<proteinExistence type="predicted"/>
<dbReference type="InterPro" id="IPR003494">
    <property type="entry name" value="SHS2_FtsA"/>
</dbReference>
<dbReference type="Gene3D" id="3.30.420.40">
    <property type="match status" value="2"/>
</dbReference>
<dbReference type="RefSeq" id="WP_084116048.1">
    <property type="nucleotide sequence ID" value="NZ_FWXH01000007.1"/>
</dbReference>
<gene>
    <name evidence="2" type="ORF">SAMN02745134_02213</name>
</gene>
<dbReference type="STRING" id="1121291.SAMN02745134_02213"/>
<keyword evidence="3" id="KW-1185">Reference proteome</keyword>
<dbReference type="EMBL" id="FWXH01000007">
    <property type="protein sequence ID" value="SMC24568.1"/>
    <property type="molecule type" value="Genomic_DNA"/>
</dbReference>
<keyword evidence="2" id="KW-0132">Cell division</keyword>
<evidence type="ECO:0000313" key="2">
    <source>
        <dbReference type="EMBL" id="SMC24568.1"/>
    </source>
</evidence>
<dbReference type="Pfam" id="PF14450">
    <property type="entry name" value="FtsA"/>
    <property type="match status" value="1"/>
</dbReference>
<evidence type="ECO:0000259" key="1">
    <source>
        <dbReference type="SMART" id="SM00842"/>
    </source>
</evidence>
<sequence length="682" mass="75310">MMSGNINSDEALFSLDIGTRTVIGTVGVVRDKKFHVISEKFTEHEERAMIDGQIHDISLVARAVNKVKSELEEELGFKLEKVAIAAAGRFLRTTTVKSEINIDDDKEIDKELIRSLELTAVKVAEEEVNKNTVGKLYCVGYSVKNYFLNGYAISNLLAHKGQNITAEVIATFLPRSVVDSLYAVTKKVGLSVTNLTLEPIAAMEAAIPQNLRLLNLALVDIGAGTSDIAISSNETISAYGMVAMAGDKVTEAIARACLVDFNGAEKIKKQMDSKKEVDFVDVLGIENTVSYDEIIKIIKPVVEKLSEEIANKIIELNGSKAPNAVFLVGGGAHTLLLKDLLAEKINIPEKRIAIKGRESVTDCVCIDNNLGSTGVTVLGIALVAIKKYGGDFIDVFLNSSVVSLFNSKKNTVMDVIMQAGINPKVLIGRNGNNIRFKLNGSKRVSFGKIGKSAIIKINGLLGSMESDIRENDKIEIEFSQNGENAKAVIKDYVKDVNSIGFYLNGEIQNLEPIFIANGEKTDINYEILDGDDINTIFSQTIGQYKRYVNNNINVEYYINDEKLSDDYIIKEGDKIQSKEKLNENMNVKTIDNEKNTSIENKNEISSEVLNEEKVKYGAIEVVVNDKKIILEGKKEYVFVDIFNYINFDLTTLKGRIVLKLNGEKAGYNNILKNGDIIEARWE</sequence>
<name>A0A1W1XM12_9CLOT</name>
<dbReference type="InterPro" id="IPR050696">
    <property type="entry name" value="FtsA/MreB"/>
</dbReference>
<feature type="domain" description="SHS2" evidence="1">
    <location>
        <begin position="12"/>
        <end position="206"/>
    </location>
</feature>
<dbReference type="AlphaFoldDB" id="A0A1W1XM12"/>
<dbReference type="InterPro" id="IPR043129">
    <property type="entry name" value="ATPase_NBD"/>
</dbReference>
<dbReference type="PANTHER" id="PTHR32432">
    <property type="entry name" value="CELL DIVISION PROTEIN FTSA-RELATED"/>
    <property type="match status" value="1"/>
</dbReference>
<dbReference type="PANTHER" id="PTHR32432:SF3">
    <property type="entry name" value="ETHANOLAMINE UTILIZATION PROTEIN EUTJ"/>
    <property type="match status" value="1"/>
</dbReference>
<accession>A0A1W1XM12</accession>
<dbReference type="CDD" id="cd24004">
    <property type="entry name" value="ASKHA_NBD_PilM-like"/>
    <property type="match status" value="1"/>
</dbReference>
<reference evidence="2 3" key="1">
    <citation type="submission" date="2017-04" db="EMBL/GenBank/DDBJ databases">
        <authorList>
            <person name="Afonso C.L."/>
            <person name="Miller P.J."/>
            <person name="Scott M.A."/>
            <person name="Spackman E."/>
            <person name="Goraichik I."/>
            <person name="Dimitrov K.M."/>
            <person name="Suarez D.L."/>
            <person name="Swayne D.E."/>
        </authorList>
    </citation>
    <scope>NUCLEOTIDE SEQUENCE [LARGE SCALE GENOMIC DNA]</scope>
    <source>
        <strain evidence="2 3">DSM 12555</strain>
    </source>
</reference>
<dbReference type="SUPFAM" id="SSF53067">
    <property type="entry name" value="Actin-like ATPase domain"/>
    <property type="match status" value="2"/>
</dbReference>
<evidence type="ECO:0000313" key="3">
    <source>
        <dbReference type="Proteomes" id="UP000192468"/>
    </source>
</evidence>
<dbReference type="Proteomes" id="UP000192468">
    <property type="component" value="Unassembled WGS sequence"/>
</dbReference>
<protein>
    <submittedName>
        <fullName evidence="2">Cell division protein FtsA</fullName>
    </submittedName>
</protein>
<organism evidence="2 3">
    <name type="scientific">Clostridium acidisoli DSM 12555</name>
    <dbReference type="NCBI Taxonomy" id="1121291"/>
    <lineage>
        <taxon>Bacteria</taxon>
        <taxon>Bacillati</taxon>
        <taxon>Bacillota</taxon>
        <taxon>Clostridia</taxon>
        <taxon>Eubacteriales</taxon>
        <taxon>Clostridiaceae</taxon>
        <taxon>Clostridium</taxon>
    </lineage>
</organism>
<dbReference type="OrthoDB" id="9768127at2"/>
<keyword evidence="2" id="KW-0131">Cell cycle</keyword>